<name>A0AAN1WKX9_9GAMM</name>
<organism evidence="2 3">
    <name type="scientific">Marinagarivorans cellulosilyticus</name>
    <dbReference type="NCBI Taxonomy" id="2721545"/>
    <lineage>
        <taxon>Bacteria</taxon>
        <taxon>Pseudomonadati</taxon>
        <taxon>Pseudomonadota</taxon>
        <taxon>Gammaproteobacteria</taxon>
        <taxon>Cellvibrionales</taxon>
        <taxon>Cellvibrionaceae</taxon>
        <taxon>Marinagarivorans</taxon>
    </lineage>
</organism>
<evidence type="ECO:0000313" key="3">
    <source>
        <dbReference type="Proteomes" id="UP001320119"/>
    </source>
</evidence>
<protein>
    <submittedName>
        <fullName evidence="2">Uncharacterized protein</fullName>
    </submittedName>
</protein>
<gene>
    <name evidence="2" type="ORF">MARGE09_P3704</name>
</gene>
<dbReference type="RefSeq" id="WP_236984770.1">
    <property type="nucleotide sequence ID" value="NZ_AP023086.1"/>
</dbReference>
<feature type="region of interest" description="Disordered" evidence="1">
    <location>
        <begin position="799"/>
        <end position="838"/>
    </location>
</feature>
<proteinExistence type="predicted"/>
<dbReference type="KEGG" id="marq:MARGE09_P3704"/>
<reference evidence="2 3" key="1">
    <citation type="journal article" date="2022" name="IScience">
        <title>An ultrasensitive nanofiber-based assay for enzymatic hydrolysis and deep-sea microbial degradation of cellulose.</title>
        <authorList>
            <person name="Tsudome M."/>
            <person name="Tachioka M."/>
            <person name="Miyazaki M."/>
            <person name="Uchimura K."/>
            <person name="Tsuda M."/>
            <person name="Takaki Y."/>
            <person name="Deguchi S."/>
        </authorList>
    </citation>
    <scope>NUCLEOTIDE SEQUENCE [LARGE SCALE GENOMIC DNA]</scope>
    <source>
        <strain evidence="2 3">GE09</strain>
    </source>
</reference>
<sequence>MFELQDSKGNRFALSRGAPKTSKSLIHAGSPLQVKRLLRHCDTVTLLRAYSHFFAGQKASIKPLAPKASDSNNDQTLVFETRIFDNNTSGLPTAQRASAQRFSREQQLFEAIANGELQLEQTYIAQAFDIAKAEKALNLSRSRLLSELNAIAINERAAAKKSNNAKQPIAQWGASSQHAASQNTPKALTIGQHYRRFIASLPQVIKADGAGIVSAPTGNSEIQSKEIIKALGFSTTKVSTGQLQHALQLMSAIWRDKGLYKTLSQFSNTYATAHEPNAGAQPSGTPKGSATAVSEVTHFELALTLLLSHNQEPHALSSPSARQIELFPRFKQAGRNLWETADASRTIAAERQTTAGSASYSDLVAEEAPARERNTPLTFIEIQLLDDKGEPVAGEAYWIRDTEGNEHTGSTDGSGKARVDSIKSGNCLVAFPDIDGSGIQQCRAGDDCCTPAEDDCASQGTESDETESTTEQTTASATQESDEENNTSASTNTNDQPPNPVAGTSEQPKESVELCCLEANGDPASELPYKATFSDGSISSGKLSKTGTAELTEKPAGEVTVIYGEESSDTEITQLRTEVKSVLEQILVNERKETKDIEARLQEMGIIERYWEYKKAEFRGVANFTVGLATFVKEVSDFSPLQMFNKAVGSAWDAWQNTNNQNYLEAFSKSFTDKQFKDLADVIGIDPRTITKQDLAQAQAFANFIWDDAETRSVLMSFAKDFALAQHSIEVTEFGSEMAMELVFDVLITALTLGAGATVVAASKLKHLDKLKGLGKLFKELAETLRKKASFKKAKGKVGNTIQTQLDKPETLKGSVSPRREVEIPPEAPRSPQRKSRDIIETLNEADKEKIRNVSTFKPQGISKASALEHLKTDSGKEMIKSLKAADPSADDAVILDRAIGLLKTGSTPPKSILINSPLYKLVPEGTNVTPYSPFFTTKSEIYKAKASGRTISDYFGLPASSDAAKYDIFVMKPKKSNIKAFESDIAPTSELGGAITTEGGGVQVLVTNRSEFGSPIKIGQLEDN</sequence>
<feature type="compositionally biased region" description="Low complexity" evidence="1">
    <location>
        <begin position="486"/>
        <end position="495"/>
    </location>
</feature>
<feature type="region of interest" description="Disordered" evidence="1">
    <location>
        <begin position="400"/>
        <end position="419"/>
    </location>
</feature>
<dbReference type="EMBL" id="AP023086">
    <property type="protein sequence ID" value="BCD99502.1"/>
    <property type="molecule type" value="Genomic_DNA"/>
</dbReference>
<dbReference type="AlphaFoldDB" id="A0AAN1WKX9"/>
<accession>A0AAN1WKX9</accession>
<evidence type="ECO:0000313" key="2">
    <source>
        <dbReference type="EMBL" id="BCD99502.1"/>
    </source>
</evidence>
<feature type="region of interest" description="Disordered" evidence="1">
    <location>
        <begin position="450"/>
        <end position="510"/>
    </location>
</feature>
<feature type="compositionally biased region" description="Low complexity" evidence="1">
    <location>
        <begin position="469"/>
        <end position="479"/>
    </location>
</feature>
<keyword evidence="3" id="KW-1185">Reference proteome</keyword>
<dbReference type="Proteomes" id="UP001320119">
    <property type="component" value="Chromosome"/>
</dbReference>
<feature type="compositionally biased region" description="Acidic residues" evidence="1">
    <location>
        <begin position="452"/>
        <end position="468"/>
    </location>
</feature>
<evidence type="ECO:0000256" key="1">
    <source>
        <dbReference type="SAM" id="MobiDB-lite"/>
    </source>
</evidence>